<evidence type="ECO:0000313" key="2">
    <source>
        <dbReference type="Proteomes" id="UP001064048"/>
    </source>
</evidence>
<comment type="caution">
    <text evidence="1">The sequence shown here is derived from an EMBL/GenBank/DDBJ whole genome shotgun (WGS) entry which is preliminary data.</text>
</comment>
<accession>A0ACC0K2E0</accession>
<protein>
    <submittedName>
        <fullName evidence="1">Uncharacterized protein</fullName>
    </submittedName>
</protein>
<reference evidence="1 2" key="1">
    <citation type="journal article" date="2022" name="Genome Biol. Evol.">
        <title>The Spruce Budworm Genome: Reconstructing the Evolutionary History of Antifreeze Proteins.</title>
        <authorList>
            <person name="Beliveau C."/>
            <person name="Gagne P."/>
            <person name="Picq S."/>
            <person name="Vernygora O."/>
            <person name="Keeling C.I."/>
            <person name="Pinkney K."/>
            <person name="Doucet D."/>
            <person name="Wen F."/>
            <person name="Johnston J.S."/>
            <person name="Maaroufi H."/>
            <person name="Boyle B."/>
            <person name="Laroche J."/>
            <person name="Dewar K."/>
            <person name="Juretic N."/>
            <person name="Blackburn G."/>
            <person name="Nisole A."/>
            <person name="Brunet B."/>
            <person name="Brandao M."/>
            <person name="Lumley L."/>
            <person name="Duan J."/>
            <person name="Quan G."/>
            <person name="Lucarotti C.J."/>
            <person name="Roe A.D."/>
            <person name="Sperling F.A.H."/>
            <person name="Levesque R.C."/>
            <person name="Cusson M."/>
        </authorList>
    </citation>
    <scope>NUCLEOTIDE SEQUENCE [LARGE SCALE GENOMIC DNA]</scope>
    <source>
        <strain evidence="1">Glfc:IPQL:Cfum</strain>
    </source>
</reference>
<keyword evidence="2" id="KW-1185">Reference proteome</keyword>
<dbReference type="Proteomes" id="UP001064048">
    <property type="component" value="Chromosome Z"/>
</dbReference>
<name>A0ACC0K2E0_CHOFU</name>
<gene>
    <name evidence="1" type="ORF">MSG28_000821</name>
</gene>
<evidence type="ECO:0000313" key="1">
    <source>
        <dbReference type="EMBL" id="KAI8430609.1"/>
    </source>
</evidence>
<sequence length="873" mass="98008">MRKFAASNLNVISVYLEIEKCDVLRIEERTFSNIKGPLSVTIRDSDFVAVEGPAFSWLLTMSISNVQQLQLNSGAFMLDPSAANVGVHGPGMTIELKNITISELPEQTFGSSAAAITMEKVDVQALRSRSFSANTYNTVMAINCSFYLIESKAFAQKSLINNLHFYGCKIHQFATNALQSAVASLNISHSRFENINTGAIHATVVAVVIQDSEFNNFMERGFEISSWNKILFERNTFDELSTNAIVAPEQVLPTEDKTTQTLPEELTKELLENLKEKLEDPDNYVEAREMIEHLYELIKVEESCNTNTPTLLAADENIYELPFQNTTPRIGKNKKQMISVGTRAPSLDKLLPLSPYNRQTALAHEYFEPKDFAVHLYAEIANCDKDKKSSIGSPQHTSTIKSNKSTASNSSGKMVNRPLPEKPKTLDPGEAISMRWPTLWQVLSVLAARGLAQSATPTVCEDESCRCDAFTRVICNCTMNYDEVTLRPDGAYRVPSTTTGIIIDGCARVYFLSDMARNLIQLRSVELRNVHHVYINERSLAWSPFSRENDMNPGIRILIHNSTINEISSHAIQGRINDIVISNSQINMIKPYAFSNLAGVKNIELTDILFENIEIQAFKKFTTTNFLIRGGSVGTLPSRFLSDVEVTNLFRIDGLSIKYLYSLSFIISLPKRVLIENNMIDTLEGDGFHVNTRGPITFRNNTVRTIRKGAFYGFTADIEVTSVLGRQELLIDNNTFTDLSPSSLIHNETTLTMRIDGLNLNTTCNCDLEAEWRETMREQGGTLSCWYSLEGHYVSLPTYVDSRCGAFKQNYWIFIVVGVIIVVLIAAIITFCIVKQENEKKKKIQIVMPDGKTYRETEFHIVVERAELLTTDL</sequence>
<dbReference type="EMBL" id="CM046131">
    <property type="protein sequence ID" value="KAI8430609.1"/>
    <property type="molecule type" value="Genomic_DNA"/>
</dbReference>
<organism evidence="1 2">
    <name type="scientific">Choristoneura fumiferana</name>
    <name type="common">Spruce budworm moth</name>
    <name type="synonym">Archips fumiferana</name>
    <dbReference type="NCBI Taxonomy" id="7141"/>
    <lineage>
        <taxon>Eukaryota</taxon>
        <taxon>Metazoa</taxon>
        <taxon>Ecdysozoa</taxon>
        <taxon>Arthropoda</taxon>
        <taxon>Hexapoda</taxon>
        <taxon>Insecta</taxon>
        <taxon>Pterygota</taxon>
        <taxon>Neoptera</taxon>
        <taxon>Endopterygota</taxon>
        <taxon>Lepidoptera</taxon>
        <taxon>Glossata</taxon>
        <taxon>Ditrysia</taxon>
        <taxon>Tortricoidea</taxon>
        <taxon>Tortricidae</taxon>
        <taxon>Tortricinae</taxon>
        <taxon>Choristoneura</taxon>
    </lineage>
</organism>
<proteinExistence type="predicted"/>